<comment type="catalytic activity">
    <reaction evidence="1 7">
        <text>L-alanine = D-alanine</text>
        <dbReference type="Rhea" id="RHEA:20249"/>
        <dbReference type="ChEBI" id="CHEBI:57416"/>
        <dbReference type="ChEBI" id="CHEBI:57972"/>
        <dbReference type="EC" id="5.1.1.1"/>
    </reaction>
</comment>
<dbReference type="HAMAP" id="MF_01201">
    <property type="entry name" value="Ala_racemase"/>
    <property type="match status" value="1"/>
</dbReference>
<dbReference type="Gene3D" id="3.20.20.10">
    <property type="entry name" value="Alanine racemase"/>
    <property type="match status" value="1"/>
</dbReference>
<feature type="binding site" evidence="7 9">
    <location>
        <position position="131"/>
    </location>
    <ligand>
        <name>substrate</name>
    </ligand>
</feature>
<sequence>MGRPATATINLDALRHNYRITQQLSGSGQVMAVVKADAYSHGATACATALADVARGFAVACIEEALELRAAGIKQPILLLEGFFEPSELAMIDRYRLDTVIHHQYQIDALVAEPLDHPVRIWLKMDSGMGRVGFAPDTYRAAWEQLCALSCVKDIVLMSHFACADEADSEHAQQQLATFNAYTQGLPGERSFCNSAGLLALKDARGDWNRPGLLLYGVSPFTEAHGFESKIQPVMELSSAIISIKDIPAGSSVGYGSQWTAESPTRIGVVAIGYADGYPRHAVNGTPISINGYRVPLVGRVSMDMLTVDLTEIPNVQIGDRAILWGKDLSVAEVAGFANTIPYQLLCNLNRVPVEYHKNSVAVMETAEYISA</sequence>
<keyword evidence="5 7" id="KW-0663">Pyridoxal phosphate</keyword>
<evidence type="ECO:0000256" key="8">
    <source>
        <dbReference type="PIRSR" id="PIRSR600821-50"/>
    </source>
</evidence>
<feature type="domain" description="Alanine racemase C-terminal" evidence="10">
    <location>
        <begin position="234"/>
        <end position="357"/>
    </location>
</feature>
<dbReference type="Gene3D" id="2.40.37.10">
    <property type="entry name" value="Lyase, Ornithine Decarboxylase, Chain A, domain 1"/>
    <property type="match status" value="1"/>
</dbReference>
<organism evidence="11 12">
    <name type="scientific">Endozoicomonas elysicola</name>
    <dbReference type="NCBI Taxonomy" id="305900"/>
    <lineage>
        <taxon>Bacteria</taxon>
        <taxon>Pseudomonadati</taxon>
        <taxon>Pseudomonadota</taxon>
        <taxon>Gammaproteobacteria</taxon>
        <taxon>Oceanospirillales</taxon>
        <taxon>Endozoicomonadaceae</taxon>
        <taxon>Endozoicomonas</taxon>
    </lineage>
</organism>
<dbReference type="CDD" id="cd06827">
    <property type="entry name" value="PLPDE_III_AR_proteobact"/>
    <property type="match status" value="1"/>
</dbReference>
<dbReference type="NCBIfam" id="TIGR00492">
    <property type="entry name" value="alr"/>
    <property type="match status" value="1"/>
</dbReference>
<evidence type="ECO:0000256" key="9">
    <source>
        <dbReference type="PIRSR" id="PIRSR600821-52"/>
    </source>
</evidence>
<evidence type="ECO:0000256" key="2">
    <source>
        <dbReference type="ARBA" id="ARBA00001933"/>
    </source>
</evidence>
<evidence type="ECO:0000256" key="1">
    <source>
        <dbReference type="ARBA" id="ARBA00000316"/>
    </source>
</evidence>
<accession>A0A081K5D8</accession>
<feature type="active site" description="Proton acceptor; specific for L-alanine" evidence="7">
    <location>
        <position position="255"/>
    </location>
</feature>
<dbReference type="GO" id="GO:0008784">
    <property type="term" value="F:alanine racemase activity"/>
    <property type="evidence" value="ECO:0007669"/>
    <property type="project" value="UniProtKB-UniRule"/>
</dbReference>
<dbReference type="InterPro" id="IPR009006">
    <property type="entry name" value="Ala_racemase/Decarboxylase_C"/>
</dbReference>
<dbReference type="Pfam" id="PF00842">
    <property type="entry name" value="Ala_racemase_C"/>
    <property type="match status" value="1"/>
</dbReference>
<dbReference type="SUPFAM" id="SSF51419">
    <property type="entry name" value="PLP-binding barrel"/>
    <property type="match status" value="1"/>
</dbReference>
<feature type="binding site" evidence="7 9">
    <location>
        <position position="303"/>
    </location>
    <ligand>
        <name>substrate</name>
    </ligand>
</feature>
<dbReference type="Proteomes" id="UP000027997">
    <property type="component" value="Unassembled WGS sequence"/>
</dbReference>
<dbReference type="EC" id="5.1.1.1" evidence="4 7"/>
<dbReference type="InterPro" id="IPR000821">
    <property type="entry name" value="Ala_racemase"/>
</dbReference>
<reference evidence="11 12" key="1">
    <citation type="submission" date="2014-06" db="EMBL/GenBank/DDBJ databases">
        <title>Whole Genome Sequences of Three Symbiotic Endozoicomonas Bacteria.</title>
        <authorList>
            <person name="Neave M.J."/>
            <person name="Apprill A."/>
            <person name="Voolstra C.R."/>
        </authorList>
    </citation>
    <scope>NUCLEOTIDE SEQUENCE [LARGE SCALE GENOMIC DNA]</scope>
    <source>
        <strain evidence="11 12">DSM 22380</strain>
    </source>
</reference>
<dbReference type="InterPro" id="IPR001608">
    <property type="entry name" value="Ala_racemase_N"/>
</dbReference>
<dbReference type="GO" id="GO:0005829">
    <property type="term" value="C:cytosol"/>
    <property type="evidence" value="ECO:0007669"/>
    <property type="project" value="TreeGrafter"/>
</dbReference>
<evidence type="ECO:0000256" key="6">
    <source>
        <dbReference type="ARBA" id="ARBA00023235"/>
    </source>
</evidence>
<evidence type="ECO:0000256" key="3">
    <source>
        <dbReference type="ARBA" id="ARBA00007880"/>
    </source>
</evidence>
<feature type="active site" description="Proton acceptor; specific for D-alanine" evidence="7">
    <location>
        <position position="35"/>
    </location>
</feature>
<gene>
    <name evidence="11" type="primary">alr</name>
    <name evidence="11" type="ORF">GV64_00190</name>
</gene>
<feature type="modified residue" description="N6-(pyridoxal phosphate)lysine" evidence="7 8">
    <location>
        <position position="35"/>
    </location>
</feature>
<dbReference type="InterPro" id="IPR029066">
    <property type="entry name" value="PLP-binding_barrel"/>
</dbReference>
<dbReference type="EMBL" id="JOJP01000001">
    <property type="protein sequence ID" value="KEI69364.1"/>
    <property type="molecule type" value="Genomic_DNA"/>
</dbReference>
<proteinExistence type="inferred from homology"/>
<comment type="function">
    <text evidence="7">Catalyzes the interconversion of L-alanine and D-alanine. May also act on other amino acids.</text>
</comment>
<comment type="pathway">
    <text evidence="7">Amino-acid biosynthesis; D-alanine biosynthesis; D-alanine from L-alanine: step 1/1.</text>
</comment>
<comment type="caution">
    <text evidence="11">The sequence shown here is derived from an EMBL/GenBank/DDBJ whole genome shotgun (WGS) entry which is preliminary data.</text>
</comment>
<dbReference type="GO" id="GO:0030632">
    <property type="term" value="P:D-alanine biosynthetic process"/>
    <property type="evidence" value="ECO:0007669"/>
    <property type="project" value="UniProtKB-UniRule"/>
</dbReference>
<dbReference type="STRING" id="305900.GV64_00190"/>
<evidence type="ECO:0000256" key="7">
    <source>
        <dbReference type="HAMAP-Rule" id="MF_01201"/>
    </source>
</evidence>
<dbReference type="PRINTS" id="PR00992">
    <property type="entry name" value="ALARACEMASE"/>
</dbReference>
<dbReference type="PANTHER" id="PTHR30511:SF0">
    <property type="entry name" value="ALANINE RACEMASE, CATABOLIC-RELATED"/>
    <property type="match status" value="1"/>
</dbReference>
<keyword evidence="12" id="KW-1185">Reference proteome</keyword>
<evidence type="ECO:0000313" key="12">
    <source>
        <dbReference type="Proteomes" id="UP000027997"/>
    </source>
</evidence>
<dbReference type="Pfam" id="PF01168">
    <property type="entry name" value="Ala_racemase_N"/>
    <property type="match status" value="1"/>
</dbReference>
<dbReference type="AlphaFoldDB" id="A0A081K5D8"/>
<evidence type="ECO:0000256" key="5">
    <source>
        <dbReference type="ARBA" id="ARBA00022898"/>
    </source>
</evidence>
<dbReference type="InterPro" id="IPR011079">
    <property type="entry name" value="Ala_racemase_C"/>
</dbReference>
<evidence type="ECO:0000256" key="4">
    <source>
        <dbReference type="ARBA" id="ARBA00013089"/>
    </source>
</evidence>
<name>A0A081K5D8_9GAMM</name>
<evidence type="ECO:0000313" key="11">
    <source>
        <dbReference type="EMBL" id="KEI69364.1"/>
    </source>
</evidence>
<evidence type="ECO:0000259" key="10">
    <source>
        <dbReference type="SMART" id="SM01005"/>
    </source>
</evidence>
<dbReference type="PANTHER" id="PTHR30511">
    <property type="entry name" value="ALANINE RACEMASE"/>
    <property type="match status" value="1"/>
</dbReference>
<dbReference type="FunFam" id="3.20.20.10:FF:000002">
    <property type="entry name" value="Alanine racemase"/>
    <property type="match status" value="1"/>
</dbReference>
<dbReference type="RefSeq" id="WP_020582573.1">
    <property type="nucleotide sequence ID" value="NZ_JOJP01000001.1"/>
</dbReference>
<dbReference type="eggNOG" id="COG0787">
    <property type="taxonomic scope" value="Bacteria"/>
</dbReference>
<protein>
    <recommendedName>
        <fullName evidence="4 7">Alanine racemase</fullName>
        <ecNumber evidence="4 7">5.1.1.1</ecNumber>
    </recommendedName>
</protein>
<dbReference type="GO" id="GO:0030170">
    <property type="term" value="F:pyridoxal phosphate binding"/>
    <property type="evidence" value="ECO:0007669"/>
    <property type="project" value="UniProtKB-UniRule"/>
</dbReference>
<keyword evidence="6 7" id="KW-0413">Isomerase</keyword>
<dbReference type="SMART" id="SM01005">
    <property type="entry name" value="Ala_racemase_C"/>
    <property type="match status" value="1"/>
</dbReference>
<dbReference type="UniPathway" id="UPA00042">
    <property type="reaction ID" value="UER00497"/>
</dbReference>
<comment type="cofactor">
    <cofactor evidence="2 7 8">
        <name>pyridoxal 5'-phosphate</name>
        <dbReference type="ChEBI" id="CHEBI:597326"/>
    </cofactor>
</comment>
<comment type="similarity">
    <text evidence="3 7">Belongs to the alanine racemase family.</text>
</comment>
<dbReference type="SUPFAM" id="SSF50621">
    <property type="entry name" value="Alanine racemase C-terminal domain-like"/>
    <property type="match status" value="1"/>
</dbReference>
<dbReference type="FunFam" id="2.40.37.10:FF:000002">
    <property type="entry name" value="Alanine racemase"/>
    <property type="match status" value="1"/>
</dbReference>